<name>A0AAV6VEW8_9ARAC</name>
<feature type="compositionally biased region" description="Polar residues" evidence="1">
    <location>
        <begin position="74"/>
        <end position="84"/>
    </location>
</feature>
<proteinExistence type="predicted"/>
<dbReference type="EMBL" id="JAFNEN010000103">
    <property type="protein sequence ID" value="KAG8194450.1"/>
    <property type="molecule type" value="Genomic_DNA"/>
</dbReference>
<feature type="compositionally biased region" description="Polar residues" evidence="1">
    <location>
        <begin position="92"/>
        <end position="104"/>
    </location>
</feature>
<dbReference type="AlphaFoldDB" id="A0AAV6VEW8"/>
<accession>A0AAV6VEW8</accession>
<feature type="region of interest" description="Disordered" evidence="1">
    <location>
        <begin position="29"/>
        <end position="51"/>
    </location>
</feature>
<feature type="compositionally biased region" description="Polar residues" evidence="1">
    <location>
        <begin position="32"/>
        <end position="47"/>
    </location>
</feature>
<evidence type="ECO:0000313" key="2">
    <source>
        <dbReference type="EMBL" id="KAG8194450.1"/>
    </source>
</evidence>
<dbReference type="Proteomes" id="UP000827092">
    <property type="component" value="Unassembled WGS sequence"/>
</dbReference>
<keyword evidence="3" id="KW-1185">Reference proteome</keyword>
<feature type="region of interest" description="Disordered" evidence="1">
    <location>
        <begin position="67"/>
        <end position="104"/>
    </location>
</feature>
<comment type="caution">
    <text evidence="2">The sequence shown here is derived from an EMBL/GenBank/DDBJ whole genome shotgun (WGS) entry which is preliminary data.</text>
</comment>
<evidence type="ECO:0000313" key="3">
    <source>
        <dbReference type="Proteomes" id="UP000827092"/>
    </source>
</evidence>
<reference evidence="2 3" key="1">
    <citation type="journal article" date="2022" name="Nat. Ecol. Evol.">
        <title>A masculinizing supergene underlies an exaggerated male reproductive morph in a spider.</title>
        <authorList>
            <person name="Hendrickx F."/>
            <person name="De Corte Z."/>
            <person name="Sonet G."/>
            <person name="Van Belleghem S.M."/>
            <person name="Kostlbacher S."/>
            <person name="Vangestel C."/>
        </authorList>
    </citation>
    <scope>NUCLEOTIDE SEQUENCE [LARGE SCALE GENOMIC DNA]</scope>
    <source>
        <strain evidence="2">W744_W776</strain>
    </source>
</reference>
<evidence type="ECO:0000256" key="1">
    <source>
        <dbReference type="SAM" id="MobiDB-lite"/>
    </source>
</evidence>
<organism evidence="2 3">
    <name type="scientific">Oedothorax gibbosus</name>
    <dbReference type="NCBI Taxonomy" id="931172"/>
    <lineage>
        <taxon>Eukaryota</taxon>
        <taxon>Metazoa</taxon>
        <taxon>Ecdysozoa</taxon>
        <taxon>Arthropoda</taxon>
        <taxon>Chelicerata</taxon>
        <taxon>Arachnida</taxon>
        <taxon>Araneae</taxon>
        <taxon>Araneomorphae</taxon>
        <taxon>Entelegynae</taxon>
        <taxon>Araneoidea</taxon>
        <taxon>Linyphiidae</taxon>
        <taxon>Erigoninae</taxon>
        <taxon>Oedothorax</taxon>
    </lineage>
</organism>
<sequence length="104" mass="11431">MTYSKHVVEKNKPTYKMAINVAVPAQALDRGSASTGHKNSGPKQHTFAQERSKALCPTRVLCLTRSTMHRANRGQPNIPTSNSCRAGRSYGARNTNSTTENEQE</sequence>
<gene>
    <name evidence="2" type="ORF">JTE90_011058</name>
</gene>
<protein>
    <submittedName>
        <fullName evidence="2">Uncharacterized protein</fullName>
    </submittedName>
</protein>